<comment type="caution">
    <text evidence="1">The sequence shown here is derived from an EMBL/GenBank/DDBJ whole genome shotgun (WGS) entry which is preliminary data.</text>
</comment>
<sequence>MNARLPEILVSEPFFPSLNTSSADTQLSPAPCAQPESAPTSRKRKVTDLNLTIVTIDPFYDLTLIVGTPEHANGQMAFRVSKSSMRHVSDVWTKMLTGVWIESELEEIDLPDDLWKPFHIVLQIAHLQAAELPETLNVLELYKLAELTDKYNLSKAVRLGLDLKQWLHKHKKIWTTWPSTHNTQFFAIMASIFQYDSDLSFITNKIAVELQVDEKELHLYYESGGTKTKLSPRLPDKVLGNIVGLRNRLLRILITCCKRAIANVSKHDVKPPCNRAECAVTKAGILLVELTTAGLCPIPVDTKGLRRNVLSYWKSIKHVGNPYRAYKPCDRTYGYGNHVNSTGCCFEQCFNDFGLVTMTETMLQKELHADVFSYLQAVSQPENVADPAKASRSLLIDGLPLKEAPRSFACEERLCQRGQSGFVVWRTTVWTRGQCKGIPGRSA</sequence>
<protein>
    <submittedName>
        <fullName evidence="1">Uncharacterized protein</fullName>
    </submittedName>
</protein>
<name>A0ACC2HXJ0_9PLEO</name>
<proteinExistence type="predicted"/>
<reference evidence="1" key="1">
    <citation type="submission" date="2022-11" db="EMBL/GenBank/DDBJ databases">
        <title>Genome Sequence of Boeremia exigua.</title>
        <authorList>
            <person name="Buettner E."/>
        </authorList>
    </citation>
    <scope>NUCLEOTIDE SEQUENCE</scope>
    <source>
        <strain evidence="1">CU02</strain>
    </source>
</reference>
<dbReference type="EMBL" id="JAPHNI010000977">
    <property type="protein sequence ID" value="KAJ8107221.1"/>
    <property type="molecule type" value="Genomic_DNA"/>
</dbReference>
<organism evidence="1 2">
    <name type="scientific">Boeremia exigua</name>
    <dbReference type="NCBI Taxonomy" id="749465"/>
    <lineage>
        <taxon>Eukaryota</taxon>
        <taxon>Fungi</taxon>
        <taxon>Dikarya</taxon>
        <taxon>Ascomycota</taxon>
        <taxon>Pezizomycotina</taxon>
        <taxon>Dothideomycetes</taxon>
        <taxon>Pleosporomycetidae</taxon>
        <taxon>Pleosporales</taxon>
        <taxon>Pleosporineae</taxon>
        <taxon>Didymellaceae</taxon>
        <taxon>Boeremia</taxon>
    </lineage>
</organism>
<gene>
    <name evidence="1" type="ORF">OPT61_g9015</name>
</gene>
<evidence type="ECO:0000313" key="1">
    <source>
        <dbReference type="EMBL" id="KAJ8107221.1"/>
    </source>
</evidence>
<dbReference type="Proteomes" id="UP001153331">
    <property type="component" value="Unassembled WGS sequence"/>
</dbReference>
<accession>A0ACC2HXJ0</accession>
<keyword evidence="2" id="KW-1185">Reference proteome</keyword>
<evidence type="ECO:0000313" key="2">
    <source>
        <dbReference type="Proteomes" id="UP001153331"/>
    </source>
</evidence>